<evidence type="ECO:0000256" key="2">
    <source>
        <dbReference type="ARBA" id="ARBA00004613"/>
    </source>
</evidence>
<evidence type="ECO:0000256" key="3">
    <source>
        <dbReference type="ARBA" id="ARBA00009677"/>
    </source>
</evidence>
<dbReference type="Pfam" id="PF22638">
    <property type="entry name" value="FlgK_D1"/>
    <property type="match status" value="1"/>
</dbReference>
<evidence type="ECO:0000313" key="11">
    <source>
        <dbReference type="Proteomes" id="UP000267535"/>
    </source>
</evidence>
<comment type="similarity">
    <text evidence="3">Belongs to the flagella basal body rod proteins family.</text>
</comment>
<keyword evidence="11" id="KW-1185">Reference proteome</keyword>
<comment type="subcellular location">
    <subcellularLocation>
        <location evidence="1">Bacterial flagellum</location>
    </subcellularLocation>
    <subcellularLocation>
        <location evidence="2">Secreted</location>
    </subcellularLocation>
</comment>
<dbReference type="GO" id="GO:0005198">
    <property type="term" value="F:structural molecule activity"/>
    <property type="evidence" value="ECO:0007669"/>
    <property type="project" value="InterPro"/>
</dbReference>
<keyword evidence="10" id="KW-0966">Cell projection</keyword>
<sequence>MSSFDLLNLGTQSMLTNQSQLNTVGQNISNANTDGYSRQRVNQVSLEDRTGVFVNDIQRITDSFLTKQLWADQAVYSQTETFSNLANQVDDLLASGTSSVSNALDNFFGAMQSVVDSPLSMPSRELFIAETDSLVRRFNDLDSNVRRLDESVDTLMGSLADQVSVLASNVAGLNEQIRVAVTQGSGANELQDQRDLLIQDISELVGITVIEQSDSQLNLFVGNGQPLVVGGNSNQLMRVSGDAYSNQSELKLMIGGRLNDVTDEVSGGQIGGLLQYRDEVINEVRDQLGLLAISFAETMNQQHQSGMDLNNNLGENIFNDVNVSSAQFNRVTANADNLSGMNSATVLIEDVSQLHATDYELVYNGPNDISIIRNSDGVMFNSSDFTAETGATVSQGINAVDQGEIYFDPDKKAISVAFDGIKVTIETDTQLTTGDRFLLTPVRTGADDLQLKMVDAEKLALASPVRVTPDTTNDGTGIAYATVTDPTGLAFANSHSLTPPVDVVFNNTDPLTYTLYDISQPDNPQVLDLGAGPLANQTFVAGEEIQLEGFSVRIENTPKAGDRFRFEYNLDGFSDNRNALELSGLQNDSLTREGSYQDIYGGLVEWVGSRTATASIAVQANKAVLDTTVGAKASVSGVNLDEEAAKLVQYQQAYQASAQLIRVSQTIFDSLLSSI</sequence>
<keyword evidence="10" id="KW-0282">Flagellum</keyword>
<evidence type="ECO:0000256" key="5">
    <source>
        <dbReference type="ARBA" id="ARBA00022525"/>
    </source>
</evidence>
<dbReference type="InterPro" id="IPR010930">
    <property type="entry name" value="Flg_bb/hook_C_dom"/>
</dbReference>
<evidence type="ECO:0000259" key="7">
    <source>
        <dbReference type="Pfam" id="PF06429"/>
    </source>
</evidence>
<dbReference type="AlphaFoldDB" id="A0A3P1SRG7"/>
<keyword evidence="6" id="KW-0975">Bacterial flagellum</keyword>
<dbReference type="Pfam" id="PF06429">
    <property type="entry name" value="Flg_bbr_C"/>
    <property type="match status" value="1"/>
</dbReference>
<dbReference type="Proteomes" id="UP000267535">
    <property type="component" value="Unassembled WGS sequence"/>
</dbReference>
<protein>
    <recommendedName>
        <fullName evidence="4">Flagellar hook-associated protein 1</fullName>
    </recommendedName>
</protein>
<feature type="domain" description="Flagellar hook-associated protein FlgK helical" evidence="9">
    <location>
        <begin position="87"/>
        <end position="318"/>
    </location>
</feature>
<dbReference type="NCBIfam" id="TIGR02492">
    <property type="entry name" value="flgK_ends"/>
    <property type="match status" value="1"/>
</dbReference>
<evidence type="ECO:0000256" key="1">
    <source>
        <dbReference type="ARBA" id="ARBA00004365"/>
    </source>
</evidence>
<organism evidence="10 11">
    <name type="scientific">Amphritea balenae</name>
    <dbReference type="NCBI Taxonomy" id="452629"/>
    <lineage>
        <taxon>Bacteria</taxon>
        <taxon>Pseudomonadati</taxon>
        <taxon>Pseudomonadota</taxon>
        <taxon>Gammaproteobacteria</taxon>
        <taxon>Oceanospirillales</taxon>
        <taxon>Oceanospirillaceae</taxon>
        <taxon>Amphritea</taxon>
    </lineage>
</organism>
<dbReference type="GO" id="GO:0009424">
    <property type="term" value="C:bacterial-type flagellum hook"/>
    <property type="evidence" value="ECO:0007669"/>
    <property type="project" value="InterPro"/>
</dbReference>
<gene>
    <name evidence="10" type="primary">flgK</name>
    <name evidence="10" type="ORF">EHS89_10420</name>
</gene>
<accession>A0A3P1SRG7</accession>
<comment type="caution">
    <text evidence="10">The sequence shown here is derived from an EMBL/GenBank/DDBJ whole genome shotgun (WGS) entry which is preliminary data.</text>
</comment>
<proteinExistence type="inferred from homology"/>
<dbReference type="PANTHER" id="PTHR30033">
    <property type="entry name" value="FLAGELLAR HOOK-ASSOCIATED PROTEIN 1"/>
    <property type="match status" value="1"/>
</dbReference>
<dbReference type="SUPFAM" id="SSF64518">
    <property type="entry name" value="Phase 1 flagellin"/>
    <property type="match status" value="2"/>
</dbReference>
<dbReference type="InterPro" id="IPR049119">
    <property type="entry name" value="FlgK_D2-like"/>
</dbReference>
<dbReference type="GO" id="GO:0005576">
    <property type="term" value="C:extracellular region"/>
    <property type="evidence" value="ECO:0007669"/>
    <property type="project" value="UniProtKB-SubCell"/>
</dbReference>
<reference evidence="10 11" key="1">
    <citation type="submission" date="2018-11" db="EMBL/GenBank/DDBJ databases">
        <title>The draft genome sequence of Amphritea balenae JAMM 1525T.</title>
        <authorList>
            <person name="Fang Z."/>
            <person name="Zhang Y."/>
            <person name="Han X."/>
        </authorList>
    </citation>
    <scope>NUCLEOTIDE SEQUENCE [LARGE SCALE GENOMIC DNA]</scope>
    <source>
        <strain evidence="10 11">JAMM 1525</strain>
    </source>
</reference>
<evidence type="ECO:0000256" key="6">
    <source>
        <dbReference type="ARBA" id="ARBA00023143"/>
    </source>
</evidence>
<evidence type="ECO:0000313" key="10">
    <source>
        <dbReference type="EMBL" id="RRC99255.1"/>
    </source>
</evidence>
<keyword evidence="10" id="KW-0969">Cilium</keyword>
<evidence type="ECO:0000259" key="9">
    <source>
        <dbReference type="Pfam" id="PF22638"/>
    </source>
</evidence>
<evidence type="ECO:0000259" key="8">
    <source>
        <dbReference type="Pfam" id="PF21158"/>
    </source>
</evidence>
<feature type="domain" description="Flagellar hook-associated protein 1 D2-like" evidence="8">
    <location>
        <begin position="333"/>
        <end position="441"/>
    </location>
</feature>
<dbReference type="InterPro" id="IPR002371">
    <property type="entry name" value="FlgK"/>
</dbReference>
<evidence type="ECO:0000256" key="4">
    <source>
        <dbReference type="ARBA" id="ARBA00016244"/>
    </source>
</evidence>
<dbReference type="RefSeq" id="WP_124926093.1">
    <property type="nucleotide sequence ID" value="NZ_BMOH01000004.1"/>
</dbReference>
<dbReference type="EMBL" id="RQXV01000005">
    <property type="protein sequence ID" value="RRC99255.1"/>
    <property type="molecule type" value="Genomic_DNA"/>
</dbReference>
<name>A0A3P1SRG7_9GAMM</name>
<dbReference type="Pfam" id="PF21158">
    <property type="entry name" value="flgK_1st_1"/>
    <property type="match status" value="1"/>
</dbReference>
<dbReference type="InterPro" id="IPR053927">
    <property type="entry name" value="FlgK_helical"/>
</dbReference>
<dbReference type="GO" id="GO:0044780">
    <property type="term" value="P:bacterial-type flagellum assembly"/>
    <property type="evidence" value="ECO:0007669"/>
    <property type="project" value="InterPro"/>
</dbReference>
<dbReference type="PANTHER" id="PTHR30033:SF1">
    <property type="entry name" value="FLAGELLAR HOOK-ASSOCIATED PROTEIN 1"/>
    <property type="match status" value="1"/>
</dbReference>
<feature type="domain" description="Flagellar basal-body/hook protein C-terminal" evidence="7">
    <location>
        <begin position="635"/>
        <end position="673"/>
    </location>
</feature>
<dbReference type="OrthoDB" id="9802553at2"/>
<keyword evidence="5" id="KW-0964">Secreted</keyword>